<accession>A0A2A6BML3</accession>
<dbReference type="AlphaFoldDB" id="A0A2A6BML3"/>
<sequence>MQKIEQLEDIIKDSEKVKDALGKEIKKLQADLERCLNYYETLSKQIELFSKFSKNSMSFTLSTIVLDR</sequence>
<proteinExistence type="predicted"/>
<evidence type="ECO:0000313" key="1">
    <source>
        <dbReference type="EnsemblMetazoa" id="PPA35982.1"/>
    </source>
</evidence>
<dbReference type="Proteomes" id="UP000005239">
    <property type="component" value="Unassembled WGS sequence"/>
</dbReference>
<organism evidence="1 2">
    <name type="scientific">Pristionchus pacificus</name>
    <name type="common">Parasitic nematode worm</name>
    <dbReference type="NCBI Taxonomy" id="54126"/>
    <lineage>
        <taxon>Eukaryota</taxon>
        <taxon>Metazoa</taxon>
        <taxon>Ecdysozoa</taxon>
        <taxon>Nematoda</taxon>
        <taxon>Chromadorea</taxon>
        <taxon>Rhabditida</taxon>
        <taxon>Rhabditina</taxon>
        <taxon>Diplogasteromorpha</taxon>
        <taxon>Diplogasteroidea</taxon>
        <taxon>Neodiplogasteridae</taxon>
        <taxon>Pristionchus</taxon>
    </lineage>
</organism>
<evidence type="ECO:0000313" key="2">
    <source>
        <dbReference type="Proteomes" id="UP000005239"/>
    </source>
</evidence>
<name>A0A2A6BML3_PRIPA</name>
<gene>
    <name evidence="1" type="primary">WBGene00274351</name>
</gene>
<accession>A0A8R1YTM1</accession>
<reference evidence="2" key="1">
    <citation type="journal article" date="2008" name="Nat. Genet.">
        <title>The Pristionchus pacificus genome provides a unique perspective on nematode lifestyle and parasitism.</title>
        <authorList>
            <person name="Dieterich C."/>
            <person name="Clifton S.W."/>
            <person name="Schuster L.N."/>
            <person name="Chinwalla A."/>
            <person name="Delehaunty K."/>
            <person name="Dinkelacker I."/>
            <person name="Fulton L."/>
            <person name="Fulton R."/>
            <person name="Godfrey J."/>
            <person name="Minx P."/>
            <person name="Mitreva M."/>
            <person name="Roeseler W."/>
            <person name="Tian H."/>
            <person name="Witte H."/>
            <person name="Yang S.P."/>
            <person name="Wilson R.K."/>
            <person name="Sommer R.J."/>
        </authorList>
    </citation>
    <scope>NUCLEOTIDE SEQUENCE [LARGE SCALE GENOMIC DNA]</scope>
    <source>
        <strain evidence="2">PS312</strain>
    </source>
</reference>
<reference evidence="1" key="2">
    <citation type="submission" date="2022-06" db="UniProtKB">
        <authorList>
            <consortium name="EnsemblMetazoa"/>
        </authorList>
    </citation>
    <scope>IDENTIFICATION</scope>
    <source>
        <strain evidence="1">PS312</strain>
    </source>
</reference>
<dbReference type="EnsemblMetazoa" id="PPA35982.1">
    <property type="protein sequence ID" value="PPA35982.1"/>
    <property type="gene ID" value="WBGene00274351"/>
</dbReference>
<protein>
    <submittedName>
        <fullName evidence="1">Uncharacterized protein</fullName>
    </submittedName>
</protein>
<keyword evidence="2" id="KW-1185">Reference proteome</keyword>